<dbReference type="Pfam" id="PF00672">
    <property type="entry name" value="HAMP"/>
    <property type="match status" value="1"/>
</dbReference>
<dbReference type="SMART" id="SM00304">
    <property type="entry name" value="HAMP"/>
    <property type="match status" value="1"/>
</dbReference>
<dbReference type="CDD" id="cd12914">
    <property type="entry name" value="PDC1_DGC_like"/>
    <property type="match status" value="1"/>
</dbReference>
<evidence type="ECO:0000256" key="2">
    <source>
        <dbReference type="ARBA" id="ARBA00004651"/>
    </source>
</evidence>
<keyword evidence="12" id="KW-0902">Two-component regulatory system</keyword>
<dbReference type="CDD" id="cd06225">
    <property type="entry name" value="HAMP"/>
    <property type="match status" value="1"/>
</dbReference>
<evidence type="ECO:0000256" key="3">
    <source>
        <dbReference type="ARBA" id="ARBA00012438"/>
    </source>
</evidence>
<dbReference type="InterPro" id="IPR035965">
    <property type="entry name" value="PAS-like_dom_sf"/>
</dbReference>
<dbReference type="CDD" id="cd00130">
    <property type="entry name" value="PAS"/>
    <property type="match status" value="1"/>
</dbReference>
<dbReference type="SUPFAM" id="SSF47384">
    <property type="entry name" value="Homodimeric domain of signal transducing histidine kinase"/>
    <property type="match status" value="1"/>
</dbReference>
<proteinExistence type="predicted"/>
<keyword evidence="8" id="KW-0547">Nucleotide-binding</keyword>
<dbReference type="InterPro" id="IPR050351">
    <property type="entry name" value="BphY/WalK/GraS-like"/>
</dbReference>
<dbReference type="InterPro" id="IPR003594">
    <property type="entry name" value="HATPase_dom"/>
</dbReference>
<feature type="transmembrane region" description="Helical" evidence="15">
    <location>
        <begin position="307"/>
        <end position="331"/>
    </location>
</feature>
<dbReference type="AlphaFoldDB" id="A0A0G1U8P9"/>
<comment type="caution">
    <text evidence="19">The sequence shown here is derived from an EMBL/GenBank/DDBJ whole genome shotgun (WGS) entry which is preliminary data.</text>
</comment>
<feature type="domain" description="HAMP" evidence="18">
    <location>
        <begin position="332"/>
        <end position="384"/>
    </location>
</feature>
<evidence type="ECO:0000259" key="17">
    <source>
        <dbReference type="PROSITE" id="PS50112"/>
    </source>
</evidence>
<dbReference type="PRINTS" id="PR00344">
    <property type="entry name" value="BCTRLSENSOR"/>
</dbReference>
<comment type="subcellular location">
    <subcellularLocation>
        <location evidence="2">Cell membrane</location>
        <topology evidence="2">Multi-pass membrane protein</topology>
    </subcellularLocation>
</comment>
<evidence type="ECO:0000313" key="20">
    <source>
        <dbReference type="Proteomes" id="UP000033882"/>
    </source>
</evidence>
<dbReference type="InterPro" id="IPR004358">
    <property type="entry name" value="Sig_transdc_His_kin-like_C"/>
</dbReference>
<protein>
    <recommendedName>
        <fullName evidence="3">histidine kinase</fullName>
        <ecNumber evidence="3">2.7.13.3</ecNumber>
    </recommendedName>
</protein>
<keyword evidence="13 15" id="KW-0472">Membrane</keyword>
<dbReference type="InterPro" id="IPR036890">
    <property type="entry name" value="HATPase_C_sf"/>
</dbReference>
<keyword evidence="4" id="KW-1003">Cell membrane</keyword>
<feature type="domain" description="Histidine kinase" evidence="16">
    <location>
        <begin position="570"/>
        <end position="796"/>
    </location>
</feature>
<dbReference type="PROSITE" id="PS50885">
    <property type="entry name" value="HAMP"/>
    <property type="match status" value="1"/>
</dbReference>
<evidence type="ECO:0000259" key="18">
    <source>
        <dbReference type="PROSITE" id="PS50885"/>
    </source>
</evidence>
<dbReference type="Pfam" id="PF13426">
    <property type="entry name" value="PAS_9"/>
    <property type="match status" value="1"/>
</dbReference>
<dbReference type="InterPro" id="IPR036097">
    <property type="entry name" value="HisK_dim/P_sf"/>
</dbReference>
<dbReference type="PROSITE" id="PS50112">
    <property type="entry name" value="PAS"/>
    <property type="match status" value="1"/>
</dbReference>
<evidence type="ECO:0000256" key="8">
    <source>
        <dbReference type="ARBA" id="ARBA00022741"/>
    </source>
</evidence>
<sequence>MHKQISLRNKITAFTVGSILLFGSVAIAIVFFYARSNYYALRQADIRTEVLEQASDIGASLEQAKRIVKHIASEKELIRYLEGDAESSDRARIVDMLSHYNGERLYDPLYVLDRSGIATASLDSTFVGNDYSFRSYFTNAMRGESTAEFLIGVTSGKAGYYFSSPVISSDGGIIGVVVGKVSRDIGNELISGSFLIENGSIMITDTDGIVLYASRADQLYHSIGVLSDEDRDRITGNRQFANLPLTSLGYNRIFQAIRTHTGTPDLFDFSNPVTHENEVVAVVAIPQTDLFLVVQESVVSLIAPVRIILFGLIIAVLLSMLATSIFVYVLVRQFLAPLSRLKFAAERISAGAFDYRVEIKTGDELGKMGEQFNVMADRLKNSYAGLERTVAEKTSELSAKLVSIEQKNAELRDTQRAVLNILEDARSLEAQIADERNHLRGILAAMGEGLFVLDDRYRIVLSNPIAERILDMQADEIIGKSMSDIITLYKGKEEVPVEGRPMVKVFTEGKIIAADLRDDFYWQTSKGRKFPVGFIAAPLTVGGIRNEVVVFRNLEKEKNLDEARTSFISITSHQLRTPLTSIKWFLEMLMEGSYADPLTVKQREFADLAYQASEKMVGIINLLLQIARVESGRLKVLPVPTDLKQLTASIIASFGNAFQMRKQVIIVQTVPDPLPVIQIDVDVMGQVIQNLLSNANRYANENSTIIISIEAGQGEQGSDFITYSIADQGIGIGKNATSRIFEKFYRAENALRSVPEGSGLGLSLVKSLVEGWGGRVWFESEEGKGTTFFFTIPIGGMQARAGEVGIAVT</sequence>
<keyword evidence="6" id="KW-0808">Transferase</keyword>
<evidence type="ECO:0000256" key="7">
    <source>
        <dbReference type="ARBA" id="ARBA00022692"/>
    </source>
</evidence>
<dbReference type="GO" id="GO:0000156">
    <property type="term" value="F:phosphorelay response regulator activity"/>
    <property type="evidence" value="ECO:0007669"/>
    <property type="project" value="TreeGrafter"/>
</dbReference>
<dbReference type="Pfam" id="PF00512">
    <property type="entry name" value="HisKA"/>
    <property type="match status" value="1"/>
</dbReference>
<evidence type="ECO:0000256" key="6">
    <source>
        <dbReference type="ARBA" id="ARBA00022679"/>
    </source>
</evidence>
<feature type="coiled-coil region" evidence="14">
    <location>
        <begin position="376"/>
        <end position="431"/>
    </location>
</feature>
<dbReference type="SMART" id="SM00388">
    <property type="entry name" value="HisKA"/>
    <property type="match status" value="1"/>
</dbReference>
<name>A0A0G1U8P9_9BACT</name>
<dbReference type="Pfam" id="PF02743">
    <property type="entry name" value="dCache_1"/>
    <property type="match status" value="1"/>
</dbReference>
<feature type="domain" description="PAS" evidence="17">
    <location>
        <begin position="435"/>
        <end position="489"/>
    </location>
</feature>
<organism evidence="19 20">
    <name type="scientific">Candidatus Wolfebacteria bacterium GW2011_GWA2_47_9b</name>
    <dbReference type="NCBI Taxonomy" id="1619005"/>
    <lineage>
        <taxon>Bacteria</taxon>
        <taxon>Candidatus Wolfeibacteriota</taxon>
    </lineage>
</organism>
<evidence type="ECO:0000256" key="13">
    <source>
        <dbReference type="ARBA" id="ARBA00023136"/>
    </source>
</evidence>
<keyword evidence="11 15" id="KW-1133">Transmembrane helix</keyword>
<dbReference type="InterPro" id="IPR029151">
    <property type="entry name" value="Sensor-like_sf"/>
</dbReference>
<dbReference type="SUPFAM" id="SSF55785">
    <property type="entry name" value="PYP-like sensor domain (PAS domain)"/>
    <property type="match status" value="1"/>
</dbReference>
<dbReference type="EMBL" id="LCPB01000002">
    <property type="protein sequence ID" value="KKU90492.1"/>
    <property type="molecule type" value="Genomic_DNA"/>
</dbReference>
<dbReference type="NCBIfam" id="TIGR00229">
    <property type="entry name" value="sensory_box"/>
    <property type="match status" value="1"/>
</dbReference>
<dbReference type="Gene3D" id="6.10.340.10">
    <property type="match status" value="1"/>
</dbReference>
<keyword evidence="10" id="KW-0067">ATP-binding</keyword>
<gene>
    <name evidence="19" type="ORF">UY19_C0002G0065</name>
</gene>
<dbReference type="Gene3D" id="3.30.450.20">
    <property type="entry name" value="PAS domain"/>
    <property type="match status" value="3"/>
</dbReference>
<feature type="transmembrane region" description="Helical" evidence="15">
    <location>
        <begin position="12"/>
        <end position="34"/>
    </location>
</feature>
<dbReference type="PANTHER" id="PTHR42878">
    <property type="entry name" value="TWO-COMPONENT HISTIDINE KINASE"/>
    <property type="match status" value="1"/>
</dbReference>
<dbReference type="InterPro" id="IPR033479">
    <property type="entry name" value="dCache_1"/>
</dbReference>
<evidence type="ECO:0000313" key="19">
    <source>
        <dbReference type="EMBL" id="KKU90492.1"/>
    </source>
</evidence>
<comment type="catalytic activity">
    <reaction evidence="1">
        <text>ATP + protein L-histidine = ADP + protein N-phospho-L-histidine.</text>
        <dbReference type="EC" id="2.7.13.3"/>
    </reaction>
</comment>
<evidence type="ECO:0000256" key="10">
    <source>
        <dbReference type="ARBA" id="ARBA00022840"/>
    </source>
</evidence>
<dbReference type="SUPFAM" id="SSF158472">
    <property type="entry name" value="HAMP domain-like"/>
    <property type="match status" value="1"/>
</dbReference>
<evidence type="ECO:0000256" key="5">
    <source>
        <dbReference type="ARBA" id="ARBA00022553"/>
    </source>
</evidence>
<dbReference type="SMART" id="SM00091">
    <property type="entry name" value="PAS"/>
    <property type="match status" value="1"/>
</dbReference>
<dbReference type="GO" id="GO:0030295">
    <property type="term" value="F:protein kinase activator activity"/>
    <property type="evidence" value="ECO:0007669"/>
    <property type="project" value="TreeGrafter"/>
</dbReference>
<reference evidence="19 20" key="1">
    <citation type="journal article" date="2015" name="Nature">
        <title>rRNA introns, odd ribosomes, and small enigmatic genomes across a large radiation of phyla.</title>
        <authorList>
            <person name="Brown C.T."/>
            <person name="Hug L.A."/>
            <person name="Thomas B.C."/>
            <person name="Sharon I."/>
            <person name="Castelle C.J."/>
            <person name="Singh A."/>
            <person name="Wilkins M.J."/>
            <person name="Williams K.H."/>
            <person name="Banfield J.F."/>
        </authorList>
    </citation>
    <scope>NUCLEOTIDE SEQUENCE [LARGE SCALE GENOMIC DNA]</scope>
</reference>
<dbReference type="GO" id="GO:0000155">
    <property type="term" value="F:phosphorelay sensor kinase activity"/>
    <property type="evidence" value="ECO:0007669"/>
    <property type="project" value="InterPro"/>
</dbReference>
<accession>A0A0G1U8P9</accession>
<evidence type="ECO:0000256" key="12">
    <source>
        <dbReference type="ARBA" id="ARBA00023012"/>
    </source>
</evidence>
<dbReference type="InterPro" id="IPR003660">
    <property type="entry name" value="HAMP_dom"/>
</dbReference>
<evidence type="ECO:0000256" key="15">
    <source>
        <dbReference type="SAM" id="Phobius"/>
    </source>
</evidence>
<dbReference type="GO" id="GO:0007234">
    <property type="term" value="P:osmosensory signaling via phosphorelay pathway"/>
    <property type="evidence" value="ECO:0007669"/>
    <property type="project" value="TreeGrafter"/>
</dbReference>
<dbReference type="FunFam" id="3.30.565.10:FF:000006">
    <property type="entry name" value="Sensor histidine kinase WalK"/>
    <property type="match status" value="1"/>
</dbReference>
<evidence type="ECO:0000256" key="9">
    <source>
        <dbReference type="ARBA" id="ARBA00022777"/>
    </source>
</evidence>
<dbReference type="Gene3D" id="1.10.287.130">
    <property type="match status" value="1"/>
</dbReference>
<dbReference type="Gene3D" id="3.30.565.10">
    <property type="entry name" value="Histidine kinase-like ATPase, C-terminal domain"/>
    <property type="match status" value="1"/>
</dbReference>
<keyword evidence="14" id="KW-0175">Coiled coil</keyword>
<dbReference type="PANTHER" id="PTHR42878:SF7">
    <property type="entry name" value="SENSOR HISTIDINE KINASE GLRK"/>
    <property type="match status" value="1"/>
</dbReference>
<dbReference type="Proteomes" id="UP000033882">
    <property type="component" value="Unassembled WGS sequence"/>
</dbReference>
<dbReference type="GO" id="GO:0005886">
    <property type="term" value="C:plasma membrane"/>
    <property type="evidence" value="ECO:0007669"/>
    <property type="project" value="UniProtKB-SubCell"/>
</dbReference>
<keyword evidence="5" id="KW-0597">Phosphoprotein</keyword>
<dbReference type="InterPro" id="IPR003661">
    <property type="entry name" value="HisK_dim/P_dom"/>
</dbReference>
<dbReference type="InterPro" id="IPR005467">
    <property type="entry name" value="His_kinase_dom"/>
</dbReference>
<evidence type="ECO:0000259" key="16">
    <source>
        <dbReference type="PROSITE" id="PS50109"/>
    </source>
</evidence>
<dbReference type="SUPFAM" id="SSF55874">
    <property type="entry name" value="ATPase domain of HSP90 chaperone/DNA topoisomerase II/histidine kinase"/>
    <property type="match status" value="1"/>
</dbReference>
<keyword evidence="9 19" id="KW-0418">Kinase</keyword>
<dbReference type="SMART" id="SM00387">
    <property type="entry name" value="HATPase_c"/>
    <property type="match status" value="1"/>
</dbReference>
<evidence type="ECO:0000256" key="1">
    <source>
        <dbReference type="ARBA" id="ARBA00000085"/>
    </source>
</evidence>
<dbReference type="InterPro" id="IPR000014">
    <property type="entry name" value="PAS"/>
</dbReference>
<dbReference type="SUPFAM" id="SSF103190">
    <property type="entry name" value="Sensory domain-like"/>
    <property type="match status" value="1"/>
</dbReference>
<dbReference type="GO" id="GO:0005524">
    <property type="term" value="F:ATP binding"/>
    <property type="evidence" value="ECO:0007669"/>
    <property type="project" value="UniProtKB-KW"/>
</dbReference>
<dbReference type="EC" id="2.7.13.3" evidence="3"/>
<dbReference type="Pfam" id="PF02518">
    <property type="entry name" value="HATPase_c"/>
    <property type="match status" value="1"/>
</dbReference>
<keyword evidence="7 15" id="KW-0812">Transmembrane</keyword>
<dbReference type="PROSITE" id="PS50109">
    <property type="entry name" value="HIS_KIN"/>
    <property type="match status" value="1"/>
</dbReference>
<dbReference type="CDD" id="cd00082">
    <property type="entry name" value="HisKA"/>
    <property type="match status" value="1"/>
</dbReference>
<evidence type="ECO:0000256" key="11">
    <source>
        <dbReference type="ARBA" id="ARBA00022989"/>
    </source>
</evidence>
<evidence type="ECO:0000256" key="4">
    <source>
        <dbReference type="ARBA" id="ARBA00022475"/>
    </source>
</evidence>
<evidence type="ECO:0000256" key="14">
    <source>
        <dbReference type="SAM" id="Coils"/>
    </source>
</evidence>